<keyword evidence="9" id="KW-0067">ATP-binding</keyword>
<keyword evidence="10 13" id="KW-1133">Transmembrane helix</keyword>
<dbReference type="InterPro" id="IPR005467">
    <property type="entry name" value="His_kinase_dom"/>
</dbReference>
<dbReference type="PRINTS" id="PR00344">
    <property type="entry name" value="BCTRLSENSOR"/>
</dbReference>
<evidence type="ECO:0000256" key="6">
    <source>
        <dbReference type="ARBA" id="ARBA00022692"/>
    </source>
</evidence>
<dbReference type="InterPro" id="IPR003594">
    <property type="entry name" value="HATPase_dom"/>
</dbReference>
<evidence type="ECO:0000256" key="1">
    <source>
        <dbReference type="ARBA" id="ARBA00000085"/>
    </source>
</evidence>
<reference evidence="17" key="1">
    <citation type="journal article" date="2019" name="Int. J. Syst. Evol. Microbiol.">
        <title>The Global Catalogue of Microorganisms (GCM) 10K type strain sequencing project: providing services to taxonomists for standard genome sequencing and annotation.</title>
        <authorList>
            <consortium name="The Broad Institute Genomics Platform"/>
            <consortium name="The Broad Institute Genome Sequencing Center for Infectious Disease"/>
            <person name="Wu L."/>
            <person name="Ma J."/>
        </authorList>
    </citation>
    <scope>NUCLEOTIDE SEQUENCE [LARGE SCALE GENOMIC DNA]</scope>
    <source>
        <strain evidence="17">KCTC 32041</strain>
    </source>
</reference>
<dbReference type="PANTHER" id="PTHR45436:SF14">
    <property type="entry name" value="SENSOR PROTEIN QSEC"/>
    <property type="match status" value="1"/>
</dbReference>
<dbReference type="PROSITE" id="PS50885">
    <property type="entry name" value="HAMP"/>
    <property type="match status" value="1"/>
</dbReference>
<dbReference type="Proteomes" id="UP000600877">
    <property type="component" value="Unassembled WGS sequence"/>
</dbReference>
<evidence type="ECO:0000259" key="15">
    <source>
        <dbReference type="PROSITE" id="PS50885"/>
    </source>
</evidence>
<dbReference type="InterPro" id="IPR003661">
    <property type="entry name" value="HisK_dim/P_dom"/>
</dbReference>
<dbReference type="PANTHER" id="PTHR45436">
    <property type="entry name" value="SENSOR HISTIDINE KINASE YKOH"/>
    <property type="match status" value="1"/>
</dbReference>
<dbReference type="RefSeq" id="WP_189373062.1">
    <property type="nucleotide sequence ID" value="NZ_BMYW01000002.1"/>
</dbReference>
<name>A0ABQ2YIW1_9NEIS</name>
<keyword evidence="7" id="KW-0547">Nucleotide-binding</keyword>
<dbReference type="InterPro" id="IPR004358">
    <property type="entry name" value="Sig_transdc_His_kin-like_C"/>
</dbReference>
<evidence type="ECO:0000256" key="4">
    <source>
        <dbReference type="ARBA" id="ARBA00022553"/>
    </source>
</evidence>
<evidence type="ECO:0000313" key="16">
    <source>
        <dbReference type="EMBL" id="GGX84503.1"/>
    </source>
</evidence>
<dbReference type="EC" id="2.7.13.3" evidence="3"/>
<comment type="catalytic activity">
    <reaction evidence="1">
        <text>ATP + protein L-histidine = ADP + protein N-phospho-L-histidine.</text>
        <dbReference type="EC" id="2.7.13.3"/>
    </reaction>
</comment>
<protein>
    <recommendedName>
        <fullName evidence="3">histidine kinase</fullName>
        <ecNumber evidence="3">2.7.13.3</ecNumber>
    </recommendedName>
</protein>
<keyword evidence="5" id="KW-0808">Transferase</keyword>
<keyword evidence="4" id="KW-0597">Phosphoprotein</keyword>
<keyword evidence="6 13" id="KW-0812">Transmembrane</keyword>
<dbReference type="Gene3D" id="1.20.5.1040">
    <property type="entry name" value="Sensor protein qsec"/>
    <property type="match status" value="1"/>
</dbReference>
<dbReference type="Pfam" id="PF00512">
    <property type="entry name" value="HisKA"/>
    <property type="match status" value="1"/>
</dbReference>
<evidence type="ECO:0000256" key="13">
    <source>
        <dbReference type="SAM" id="Phobius"/>
    </source>
</evidence>
<evidence type="ECO:0000256" key="3">
    <source>
        <dbReference type="ARBA" id="ARBA00012438"/>
    </source>
</evidence>
<dbReference type="Gene3D" id="1.10.287.130">
    <property type="match status" value="1"/>
</dbReference>
<dbReference type="Gene3D" id="3.30.565.10">
    <property type="entry name" value="Histidine kinase-like ATPase, C-terminal domain"/>
    <property type="match status" value="1"/>
</dbReference>
<keyword evidence="12 13" id="KW-0472">Membrane</keyword>
<dbReference type="InterPro" id="IPR003660">
    <property type="entry name" value="HAMP_dom"/>
</dbReference>
<feature type="transmembrane region" description="Helical" evidence="13">
    <location>
        <begin position="150"/>
        <end position="169"/>
    </location>
</feature>
<dbReference type="SUPFAM" id="SSF47384">
    <property type="entry name" value="Homodimeric domain of signal transducing histidine kinase"/>
    <property type="match status" value="1"/>
</dbReference>
<dbReference type="GO" id="GO:0016301">
    <property type="term" value="F:kinase activity"/>
    <property type="evidence" value="ECO:0007669"/>
    <property type="project" value="UniProtKB-KW"/>
</dbReference>
<gene>
    <name evidence="16" type="ORF">GCM10011290_10230</name>
</gene>
<organism evidence="16 17">
    <name type="scientific">Vogesella alkaliphila</name>
    <dbReference type="NCBI Taxonomy" id="1193621"/>
    <lineage>
        <taxon>Bacteria</taxon>
        <taxon>Pseudomonadati</taxon>
        <taxon>Pseudomonadota</taxon>
        <taxon>Betaproteobacteria</taxon>
        <taxon>Neisseriales</taxon>
        <taxon>Chromobacteriaceae</taxon>
        <taxon>Vogesella</taxon>
    </lineage>
</organism>
<comment type="caution">
    <text evidence="16">The sequence shown here is derived from an EMBL/GenBank/DDBJ whole genome shotgun (WGS) entry which is preliminary data.</text>
</comment>
<dbReference type="SMART" id="SM00388">
    <property type="entry name" value="HisKA"/>
    <property type="match status" value="1"/>
</dbReference>
<keyword evidence="17" id="KW-1185">Reference proteome</keyword>
<dbReference type="SUPFAM" id="SSF55874">
    <property type="entry name" value="ATPase domain of HSP90 chaperone/DNA topoisomerase II/histidine kinase"/>
    <property type="match status" value="1"/>
</dbReference>
<evidence type="ECO:0000256" key="11">
    <source>
        <dbReference type="ARBA" id="ARBA00023012"/>
    </source>
</evidence>
<evidence type="ECO:0000256" key="12">
    <source>
        <dbReference type="ARBA" id="ARBA00023136"/>
    </source>
</evidence>
<dbReference type="PROSITE" id="PS50109">
    <property type="entry name" value="HIS_KIN"/>
    <property type="match status" value="1"/>
</dbReference>
<evidence type="ECO:0000313" key="17">
    <source>
        <dbReference type="Proteomes" id="UP000600877"/>
    </source>
</evidence>
<dbReference type="InterPro" id="IPR050428">
    <property type="entry name" value="TCS_sensor_his_kinase"/>
</dbReference>
<sequence>MSYSLRGTLIRSLLKVVTPLWLLACALLAFHAWHEVNELYEQQQALFARQLYGTLPTLGARSEPERPQVGDDDVDFMAVAAWNRHGQLLLVDSEGLQLDARPGYTGFASLRQHDEDWRVYYLSGEAGSVAVAQEMSERWEMIGGLLLTQGLLWLLLLPFALLALWWAVGRGLAPLAHIREQLQRRAPDDATPLPREVPSELHTLIDAMNDLIGRVAQTLQRERRFTADAAHELRSPLAAMRVQAEVAQLVQDPALRERALQQLMNGVDRSSHLLAQLLALSRVDAEQQHDEALDWPLLLQELGEAVSGLAASHHVTLRLPPAGHTQWPLQHGDRTLLLLMLRNLLDNAIRYGGGTVSLEADATRISVSDEGDGVPEALLDKVRERFYRPPGQQQTGSGLGLSIVERIAALHGLRLSLHNRDGGGLQAVLTRGHGT</sequence>
<evidence type="ECO:0000256" key="2">
    <source>
        <dbReference type="ARBA" id="ARBA00004141"/>
    </source>
</evidence>
<dbReference type="InterPro" id="IPR036097">
    <property type="entry name" value="HisK_dim/P_sf"/>
</dbReference>
<dbReference type="Pfam" id="PF02518">
    <property type="entry name" value="HATPase_c"/>
    <property type="match status" value="1"/>
</dbReference>
<evidence type="ECO:0000256" key="9">
    <source>
        <dbReference type="ARBA" id="ARBA00022840"/>
    </source>
</evidence>
<feature type="domain" description="HAMP" evidence="15">
    <location>
        <begin position="169"/>
        <end position="220"/>
    </location>
</feature>
<evidence type="ECO:0000256" key="10">
    <source>
        <dbReference type="ARBA" id="ARBA00022989"/>
    </source>
</evidence>
<evidence type="ECO:0000256" key="7">
    <source>
        <dbReference type="ARBA" id="ARBA00022741"/>
    </source>
</evidence>
<comment type="subcellular location">
    <subcellularLocation>
        <location evidence="2">Membrane</location>
        <topology evidence="2">Multi-pass membrane protein</topology>
    </subcellularLocation>
</comment>
<accession>A0ABQ2YIW1</accession>
<dbReference type="EMBL" id="BMYW01000002">
    <property type="protein sequence ID" value="GGX84503.1"/>
    <property type="molecule type" value="Genomic_DNA"/>
</dbReference>
<feature type="domain" description="Histidine kinase" evidence="14">
    <location>
        <begin position="228"/>
        <end position="435"/>
    </location>
</feature>
<evidence type="ECO:0000256" key="8">
    <source>
        <dbReference type="ARBA" id="ARBA00022777"/>
    </source>
</evidence>
<keyword evidence="8 16" id="KW-0418">Kinase</keyword>
<proteinExistence type="predicted"/>
<dbReference type="InterPro" id="IPR036890">
    <property type="entry name" value="HATPase_C_sf"/>
</dbReference>
<dbReference type="CDD" id="cd00082">
    <property type="entry name" value="HisKA"/>
    <property type="match status" value="1"/>
</dbReference>
<dbReference type="SMART" id="SM00387">
    <property type="entry name" value="HATPase_c"/>
    <property type="match status" value="1"/>
</dbReference>
<evidence type="ECO:0000259" key="14">
    <source>
        <dbReference type="PROSITE" id="PS50109"/>
    </source>
</evidence>
<keyword evidence="11" id="KW-0902">Two-component regulatory system</keyword>
<evidence type="ECO:0000256" key="5">
    <source>
        <dbReference type="ARBA" id="ARBA00022679"/>
    </source>
</evidence>